<accession>A0A9W7BQ26</accession>
<evidence type="ECO:0000313" key="2">
    <source>
        <dbReference type="EMBL" id="GMH94401.1"/>
    </source>
</evidence>
<organism evidence="2 3">
    <name type="scientific">Triparma laevis f. inornata</name>
    <dbReference type="NCBI Taxonomy" id="1714386"/>
    <lineage>
        <taxon>Eukaryota</taxon>
        <taxon>Sar</taxon>
        <taxon>Stramenopiles</taxon>
        <taxon>Ochrophyta</taxon>
        <taxon>Bolidophyceae</taxon>
        <taxon>Parmales</taxon>
        <taxon>Triparmaceae</taxon>
        <taxon>Triparma</taxon>
    </lineage>
</organism>
<dbReference type="Pfam" id="PF00515">
    <property type="entry name" value="TPR_1"/>
    <property type="match status" value="1"/>
</dbReference>
<dbReference type="PROSITE" id="PS50005">
    <property type="entry name" value="TPR"/>
    <property type="match status" value="1"/>
</dbReference>
<dbReference type="Pfam" id="PF13181">
    <property type="entry name" value="TPR_8"/>
    <property type="match status" value="1"/>
</dbReference>
<name>A0A9W7BQ26_9STRA</name>
<proteinExistence type="predicted"/>
<dbReference type="EMBL" id="BLQM01000557">
    <property type="protein sequence ID" value="GMH94401.1"/>
    <property type="molecule type" value="Genomic_DNA"/>
</dbReference>
<dbReference type="AlphaFoldDB" id="A0A9W7BQ26"/>
<evidence type="ECO:0008006" key="4">
    <source>
        <dbReference type="Google" id="ProtNLM"/>
    </source>
</evidence>
<dbReference type="Gene3D" id="1.25.40.10">
    <property type="entry name" value="Tetratricopeptide repeat domain"/>
    <property type="match status" value="1"/>
</dbReference>
<dbReference type="InterPro" id="IPR019734">
    <property type="entry name" value="TPR_rpt"/>
</dbReference>
<gene>
    <name evidence="2" type="ORF">TL16_g12898</name>
</gene>
<protein>
    <recommendedName>
        <fullName evidence="4">Tetratricopeptide repeat protein</fullName>
    </recommendedName>
</protein>
<dbReference type="SMART" id="SM00028">
    <property type="entry name" value="TPR"/>
    <property type="match status" value="2"/>
</dbReference>
<evidence type="ECO:0000256" key="1">
    <source>
        <dbReference type="PROSITE-ProRule" id="PRU00339"/>
    </source>
</evidence>
<dbReference type="InterPro" id="IPR011990">
    <property type="entry name" value="TPR-like_helical_dom_sf"/>
</dbReference>
<dbReference type="Proteomes" id="UP001162640">
    <property type="component" value="Unassembled WGS sequence"/>
</dbReference>
<keyword evidence="1" id="KW-0802">TPR repeat</keyword>
<comment type="caution">
    <text evidence="2">The sequence shown here is derived from an EMBL/GenBank/DDBJ whole genome shotgun (WGS) entry which is preliminary data.</text>
</comment>
<sequence length="226" mass="25605">MANSSSKKSTKVDEDDGVVIRLKNVGDGIIHNSDLRHAGVEVREGVRCALVIFIDEKDNRRLEIKEEGLRLKNEGDVDKAIVKFEEYLSLKEDGEGYMFLGTLKLLNGDIDEAIEYGLKSVELSKGDSRTWNNLGLSYKAKGDVNSAISCFKKSIELYELSKKFGVRGGKEGGRGRLNLGLELSWKEEWKETVEVLEGIEEGEEVEERIWEDSRKLIEFCKRKINE</sequence>
<feature type="repeat" description="TPR" evidence="1">
    <location>
        <begin position="128"/>
        <end position="161"/>
    </location>
</feature>
<reference evidence="3" key="1">
    <citation type="journal article" date="2023" name="Commun. Biol.">
        <title>Genome analysis of Parmales, the sister group of diatoms, reveals the evolutionary specialization of diatoms from phago-mixotrophs to photoautotrophs.</title>
        <authorList>
            <person name="Ban H."/>
            <person name="Sato S."/>
            <person name="Yoshikawa S."/>
            <person name="Yamada K."/>
            <person name="Nakamura Y."/>
            <person name="Ichinomiya M."/>
            <person name="Sato N."/>
            <person name="Blanc-Mathieu R."/>
            <person name="Endo H."/>
            <person name="Kuwata A."/>
            <person name="Ogata H."/>
        </authorList>
    </citation>
    <scope>NUCLEOTIDE SEQUENCE [LARGE SCALE GENOMIC DNA]</scope>
</reference>
<dbReference type="SUPFAM" id="SSF48452">
    <property type="entry name" value="TPR-like"/>
    <property type="match status" value="1"/>
</dbReference>
<evidence type="ECO:0000313" key="3">
    <source>
        <dbReference type="Proteomes" id="UP001162640"/>
    </source>
</evidence>